<name>A0ACC9CZP8_9FIRM</name>
<accession>A0ACC9CZP8</accession>
<sequence length="785" mass="85506">MKEEPNMTQEIEKIWPEWKVVERIGSGAYGSVYKAVRSDHNLTSSAAIKVISIPKDASEMESLRSDGMTQDGTRTYLQGIVDDFVNEIQLMETLKGIQNIVSVEDYKVVERTGEIGWDIYIRMELLTPFNDWKGTRTLSEAEVIRLGIDICSALEICEKKQIIHRDIKPENIFINEFGFFKLGDFGIARKLSGTRGGQSIKGTYNYMAPEVASGTNYDGRVDIYSLGIVLYRLLNNDCLPFVPSQQLMLDQKARTDALNRRLRGDALPAPVNASRDLANLVLCACAHNPDARFRSAAVMKRALQNLQSGAQPARPAQPAAQPAAAAAPRVRVNTRSSQPQPRPAAQPADEKTTRIVPGPAPAAQPQSEPTMRVPQPQPQPEPAPETGKKGKKAKKEKKKKKGGKAKWILLLILVLLIAAAAVVVPSLLTDNGESIPLIGGAISEANAENARKQDIESILADAATYADAGDYTNALRTLSGGLNKYPEDAELTAKQTEYTEALAAKNKQDALDQAAQYAAAGDYKSALETVQEAQKLLGSDADFLQKTAEYTESYKSAALETAAQYEKTSDYLNAYKTIQTAMDLVGSDSSLNVKLSLYAQNYASAVAAQADEKIAAKDFAGARTLLTNALKELPGNATLTAKMTQVSSSQPVSLSTLSVLNGGWDWNATAPEDPFGNDYSDAVNYVVLGDDYWRSEQLYSAEYRVYGNYSSMTFNLVPYKDTATEGTGYVQIYADDVLVQTSPVIGQKTDQLTVTASIAGAEYLKIVVHTQECGMIIVSDVQLWP</sequence>
<dbReference type="Proteomes" id="UP000220959">
    <property type="component" value="Unassembled WGS sequence"/>
</dbReference>
<comment type="caution">
    <text evidence="1">The sequence shown here is derived from an EMBL/GenBank/DDBJ whole genome shotgun (WGS) entry which is preliminary data.</text>
</comment>
<gene>
    <name evidence="1" type="ORF">CGS49_07365</name>
</gene>
<evidence type="ECO:0000313" key="1">
    <source>
        <dbReference type="EMBL" id="PDX61226.1"/>
    </source>
</evidence>
<dbReference type="EMBL" id="NMTR01000017">
    <property type="protein sequence ID" value="PDX61226.1"/>
    <property type="molecule type" value="Genomic_DNA"/>
</dbReference>
<keyword evidence="2" id="KW-1185">Reference proteome</keyword>
<organism evidence="1 2">
    <name type="scientific">Faecalibacterium langellae</name>
    <dbReference type="NCBI Taxonomy" id="3435293"/>
    <lineage>
        <taxon>Bacteria</taxon>
        <taxon>Bacillati</taxon>
        <taxon>Bacillota</taxon>
        <taxon>Clostridia</taxon>
        <taxon>Eubacteriales</taxon>
        <taxon>Oscillospiraceae</taxon>
        <taxon>Faecalibacterium</taxon>
    </lineage>
</organism>
<protein>
    <submittedName>
        <fullName evidence="1">Uncharacterized protein</fullName>
    </submittedName>
</protein>
<proteinExistence type="predicted"/>
<evidence type="ECO:0000313" key="2">
    <source>
        <dbReference type="Proteomes" id="UP000220959"/>
    </source>
</evidence>
<reference evidence="1 2" key="1">
    <citation type="journal article" date="2017" name="Front. Microbiol.">
        <title>New Insights into the Diversity of the Genus Faecalibacterium.</title>
        <authorList>
            <person name="Benevides L."/>
            <person name="Burman S."/>
            <person name="Martin R."/>
            <person name="Robert V."/>
            <person name="Thomas M."/>
            <person name="Miquel S."/>
            <person name="Chain F."/>
            <person name="Sokol H."/>
            <person name="Bermudez-Humaran L.G."/>
            <person name="Morrison M."/>
            <person name="Langella P."/>
            <person name="Azevedo V.A."/>
            <person name="Chatel J.M."/>
            <person name="Soares S."/>
        </authorList>
    </citation>
    <scope>NUCLEOTIDE SEQUENCE [LARGE SCALE GENOMIC DNA]</scope>
    <source>
        <strain evidence="2">CNCM I-4541</strain>
    </source>
</reference>